<evidence type="ECO:0000313" key="4">
    <source>
        <dbReference type="EMBL" id="RIW11902.1"/>
    </source>
</evidence>
<reference evidence="5" key="1">
    <citation type="submission" date="2015-12" db="EMBL/GenBank/DDBJ databases">
        <title>FDA dAtabase for Regulatory Grade micrObial Sequences (FDA-ARGOS): Supporting development and validation of Infectious Disease Dx tests.</title>
        <authorList>
            <person name="Hoffmann M."/>
            <person name="Allard M."/>
            <person name="Evans P."/>
            <person name="Brown E."/>
            <person name="Tallon L.J."/>
            <person name="Sadzewicz L."/>
            <person name="Sengamalay N."/>
            <person name="Ott S."/>
            <person name="Godinez A."/>
            <person name="Nagaraj S."/>
            <person name="Vyas G."/>
            <person name="Aluvathingal J."/>
            <person name="Nadendla S."/>
            <person name="Geyer C."/>
            <person name="Sichtig H."/>
        </authorList>
    </citation>
    <scope>NUCLEOTIDE SEQUENCE [LARGE SCALE GENOMIC DNA]</scope>
    <source>
        <strain evidence="5">ATCC 43516</strain>
    </source>
</reference>
<dbReference type="Proteomes" id="UP000067422">
    <property type="component" value="Chromosome 2"/>
</dbReference>
<keyword evidence="5" id="KW-1185">Reference proteome</keyword>
<dbReference type="Proteomes" id="UP000253437">
    <property type="component" value="Unassembled WGS sequence"/>
</dbReference>
<dbReference type="InterPro" id="IPR004356">
    <property type="entry name" value="Adhesin_operon_reg_prot"/>
</dbReference>
<dbReference type="EMBL" id="CP014039">
    <property type="protein sequence ID" value="AMG00219.1"/>
    <property type="molecule type" value="Genomic_DNA"/>
</dbReference>
<dbReference type="AlphaFoldDB" id="A0A2S0SEW8"/>
<accession>A0A2S0SEW8</accession>
<protein>
    <submittedName>
        <fullName evidence="4">NADH-quinone reductase</fullName>
    </submittedName>
</protein>
<keyword evidence="2" id="KW-0804">Transcription</keyword>
<gene>
    <name evidence="3" type="ORF">AL538_21200</name>
    <name evidence="4" type="ORF">DS957_013945</name>
</gene>
<proteinExistence type="predicted"/>
<dbReference type="EMBL" id="QOUW02000048">
    <property type="protein sequence ID" value="RIW11902.1"/>
    <property type="molecule type" value="Genomic_DNA"/>
</dbReference>
<evidence type="ECO:0000313" key="3">
    <source>
        <dbReference type="EMBL" id="AMG00219.1"/>
    </source>
</evidence>
<keyword evidence="1" id="KW-0805">Transcription regulation</keyword>
<evidence type="ECO:0000313" key="6">
    <source>
        <dbReference type="Proteomes" id="UP000253437"/>
    </source>
</evidence>
<reference evidence="4 6" key="3">
    <citation type="submission" date="2018-08" db="EMBL/GenBank/DDBJ databases">
        <title>Vibrio harveyi strains pathogenic to white snook Centropomus viridis Lockington (1877) and potential probiotic bacteria.</title>
        <authorList>
            <person name="Soto-Rodriguez S."/>
            <person name="Gomez-Gil B."/>
            <person name="Lozano-Olvera R."/>
        </authorList>
    </citation>
    <scope>NUCLEOTIDE SEQUENCE [LARGE SCALE GENOMIC DNA]</scope>
    <source>
        <strain evidence="4 6">CAIM 1508</strain>
    </source>
</reference>
<dbReference type="Gene3D" id="1.10.10.2690">
    <property type="match status" value="1"/>
</dbReference>
<evidence type="ECO:0000256" key="2">
    <source>
        <dbReference type="ARBA" id="ARBA00023163"/>
    </source>
</evidence>
<dbReference type="OrthoDB" id="9889180at2"/>
<dbReference type="Pfam" id="PF03333">
    <property type="entry name" value="PapB"/>
    <property type="match status" value="1"/>
</dbReference>
<name>A0A2S0SEW8_VIBHA</name>
<reference evidence="3" key="2">
    <citation type="submission" date="2018-01" db="EMBL/GenBank/DDBJ databases">
        <title>FDA dAtabase for Regulatory Grade micrObial Sequences (FDA-ARGOS): Supporting development and validation of Infectious Disease Dx tests.</title>
        <authorList>
            <person name="Hoffmann M."/>
            <person name="Allard M."/>
            <person name="Evans P."/>
            <person name="Brown E."/>
            <person name="Tallon L."/>
            <person name="Sadzewicz L."/>
            <person name="Sengamalay N."/>
            <person name="Ott S."/>
            <person name="Godinez A."/>
            <person name="Nagaraj S."/>
            <person name="Vyas G."/>
            <person name="Aluvathingal J."/>
            <person name="Nadendla S."/>
            <person name="Geyer C."/>
            <person name="Sichtig H."/>
        </authorList>
    </citation>
    <scope>NUCLEOTIDE SEQUENCE</scope>
    <source>
        <strain evidence="3">FDAARGOS_107</strain>
    </source>
</reference>
<dbReference type="RefSeq" id="WP_005448648.1">
    <property type="nucleotide sequence ID" value="NZ_AP031615.1"/>
</dbReference>
<dbReference type="GO" id="GO:0006355">
    <property type="term" value="P:regulation of DNA-templated transcription"/>
    <property type="evidence" value="ECO:0007669"/>
    <property type="project" value="InterPro"/>
</dbReference>
<dbReference type="KEGG" id="vhr:AL538_21200"/>
<evidence type="ECO:0000313" key="5">
    <source>
        <dbReference type="Proteomes" id="UP000067422"/>
    </source>
</evidence>
<sequence length="76" mass="8810">MALRRGQVSEEQLMLLIQLTKIRSAVLIKALRMHLVEGKSQRLATETVGINQSFLSVRLRKLRDVESTVLKLRKFY</sequence>
<evidence type="ECO:0000256" key="1">
    <source>
        <dbReference type="ARBA" id="ARBA00023015"/>
    </source>
</evidence>
<dbReference type="InterPro" id="IPR053721">
    <property type="entry name" value="Fimbrial_Adhesin_Reg"/>
</dbReference>
<organism evidence="4 6">
    <name type="scientific">Vibrio harveyi</name>
    <name type="common">Beneckea harveyi</name>
    <dbReference type="NCBI Taxonomy" id="669"/>
    <lineage>
        <taxon>Bacteria</taxon>
        <taxon>Pseudomonadati</taxon>
        <taxon>Pseudomonadota</taxon>
        <taxon>Gammaproteobacteria</taxon>
        <taxon>Vibrionales</taxon>
        <taxon>Vibrionaceae</taxon>
        <taxon>Vibrio</taxon>
    </lineage>
</organism>